<evidence type="ECO:0000313" key="2">
    <source>
        <dbReference type="Proteomes" id="UP000595140"/>
    </source>
</evidence>
<name>A0A484L9B2_9ASTE</name>
<proteinExistence type="predicted"/>
<protein>
    <submittedName>
        <fullName evidence="1">Uncharacterized protein</fullName>
    </submittedName>
</protein>
<organism evidence="1 2">
    <name type="scientific">Cuscuta campestris</name>
    <dbReference type="NCBI Taxonomy" id="132261"/>
    <lineage>
        <taxon>Eukaryota</taxon>
        <taxon>Viridiplantae</taxon>
        <taxon>Streptophyta</taxon>
        <taxon>Embryophyta</taxon>
        <taxon>Tracheophyta</taxon>
        <taxon>Spermatophyta</taxon>
        <taxon>Magnoliopsida</taxon>
        <taxon>eudicotyledons</taxon>
        <taxon>Gunneridae</taxon>
        <taxon>Pentapetalae</taxon>
        <taxon>asterids</taxon>
        <taxon>lamiids</taxon>
        <taxon>Solanales</taxon>
        <taxon>Convolvulaceae</taxon>
        <taxon>Cuscuteae</taxon>
        <taxon>Cuscuta</taxon>
        <taxon>Cuscuta subgen. Grammica</taxon>
        <taxon>Cuscuta sect. Cleistogrammica</taxon>
    </lineage>
</organism>
<dbReference type="AlphaFoldDB" id="A0A484L9B2"/>
<reference evidence="1 2" key="1">
    <citation type="submission" date="2018-04" db="EMBL/GenBank/DDBJ databases">
        <authorList>
            <person name="Vogel A."/>
        </authorList>
    </citation>
    <scope>NUCLEOTIDE SEQUENCE [LARGE SCALE GENOMIC DNA]</scope>
</reference>
<accession>A0A484L9B2</accession>
<dbReference type="EMBL" id="OOIL02001116">
    <property type="protein sequence ID" value="VFQ72824.1"/>
    <property type="molecule type" value="Genomic_DNA"/>
</dbReference>
<gene>
    <name evidence="1" type="ORF">CCAM_LOCUS14600</name>
</gene>
<dbReference type="Proteomes" id="UP000595140">
    <property type="component" value="Unassembled WGS sequence"/>
</dbReference>
<evidence type="ECO:0000313" key="1">
    <source>
        <dbReference type="EMBL" id="VFQ72824.1"/>
    </source>
</evidence>
<sequence length="68" mass="7405">MNSSKNGQREWEGDNIYLFFQFTCSSHNTTVVSMIEATKSFDSLSNSMLFSNLSLFPANGGGSSSSLP</sequence>
<keyword evidence="2" id="KW-1185">Reference proteome</keyword>